<feature type="region of interest" description="Disordered" evidence="1">
    <location>
        <begin position="1"/>
        <end position="53"/>
    </location>
</feature>
<comment type="caution">
    <text evidence="2">The sequence shown here is derived from an EMBL/GenBank/DDBJ whole genome shotgun (WGS) entry which is preliminary data.</text>
</comment>
<dbReference type="EMBL" id="CACTIH010001931">
    <property type="protein sequence ID" value="CAA2969105.1"/>
    <property type="molecule type" value="Genomic_DNA"/>
</dbReference>
<dbReference type="AlphaFoldDB" id="A0A8S0QTP8"/>
<feature type="compositionally biased region" description="Basic and acidic residues" evidence="1">
    <location>
        <begin position="1"/>
        <end position="26"/>
    </location>
</feature>
<feature type="compositionally biased region" description="Acidic residues" evidence="1">
    <location>
        <begin position="29"/>
        <end position="47"/>
    </location>
</feature>
<evidence type="ECO:0000313" key="2">
    <source>
        <dbReference type="EMBL" id="CAA2969105.1"/>
    </source>
</evidence>
<evidence type="ECO:0000256" key="1">
    <source>
        <dbReference type="SAM" id="MobiDB-lite"/>
    </source>
</evidence>
<gene>
    <name evidence="2" type="ORF">OLEA9_A091973</name>
</gene>
<dbReference type="Gramene" id="OE9A091973T1">
    <property type="protein sequence ID" value="OE9A091973C1"/>
    <property type="gene ID" value="OE9A091973"/>
</dbReference>
<accession>A0A8S0QTP8</accession>
<reference evidence="2 3" key="1">
    <citation type="submission" date="2019-12" db="EMBL/GenBank/DDBJ databases">
        <authorList>
            <person name="Alioto T."/>
            <person name="Alioto T."/>
            <person name="Gomez Garrido J."/>
        </authorList>
    </citation>
    <scope>NUCLEOTIDE SEQUENCE [LARGE SCALE GENOMIC DNA]</scope>
</reference>
<keyword evidence="3" id="KW-1185">Reference proteome</keyword>
<proteinExistence type="predicted"/>
<dbReference type="Proteomes" id="UP000594638">
    <property type="component" value="Unassembled WGS sequence"/>
</dbReference>
<sequence>MEGPHKEYHDSANYEASDHGDSHDGQESGSDEDPEFSDYGNELDFEGNDLRYD</sequence>
<protein>
    <submittedName>
        <fullName evidence="2">Uncharacterized protein</fullName>
    </submittedName>
</protein>
<name>A0A8S0QTP8_OLEEU</name>
<organism evidence="2 3">
    <name type="scientific">Olea europaea subsp. europaea</name>
    <dbReference type="NCBI Taxonomy" id="158383"/>
    <lineage>
        <taxon>Eukaryota</taxon>
        <taxon>Viridiplantae</taxon>
        <taxon>Streptophyta</taxon>
        <taxon>Embryophyta</taxon>
        <taxon>Tracheophyta</taxon>
        <taxon>Spermatophyta</taxon>
        <taxon>Magnoliopsida</taxon>
        <taxon>eudicotyledons</taxon>
        <taxon>Gunneridae</taxon>
        <taxon>Pentapetalae</taxon>
        <taxon>asterids</taxon>
        <taxon>lamiids</taxon>
        <taxon>Lamiales</taxon>
        <taxon>Oleaceae</taxon>
        <taxon>Oleeae</taxon>
        <taxon>Olea</taxon>
    </lineage>
</organism>
<evidence type="ECO:0000313" key="3">
    <source>
        <dbReference type="Proteomes" id="UP000594638"/>
    </source>
</evidence>